<protein>
    <recommendedName>
        <fullName evidence="2">TauD/TfdA-like domain-containing protein</fullName>
    </recommendedName>
</protein>
<keyword evidence="1" id="KW-0560">Oxidoreductase</keyword>
<evidence type="ECO:0000313" key="3">
    <source>
        <dbReference type="EMBL" id="ODS22651.1"/>
    </source>
</evidence>
<dbReference type="InterPro" id="IPR003819">
    <property type="entry name" value="TauD/TfdA-like"/>
</dbReference>
<proteinExistence type="predicted"/>
<dbReference type="AlphaFoldDB" id="A0A1D2QM44"/>
<comment type="caution">
    <text evidence="3">The sequence shown here is derived from an EMBL/GenBank/DDBJ whole genome shotgun (WGS) entry which is preliminary data.</text>
</comment>
<reference evidence="3 4" key="1">
    <citation type="journal article" date="2016" name="Appl. Environ. Microbiol.">
        <title>Lack of Overt Genome Reduction in the Bryostatin-Producing Bryozoan Symbiont "Candidatus Endobugula sertula".</title>
        <authorList>
            <person name="Miller I.J."/>
            <person name="Vanee N."/>
            <person name="Fong S.S."/>
            <person name="Lim-Fong G.E."/>
            <person name="Kwan J.C."/>
        </authorList>
    </citation>
    <scope>NUCLEOTIDE SEQUENCE [LARGE SCALE GENOMIC DNA]</scope>
    <source>
        <strain evidence="3">AB1-4</strain>
    </source>
</reference>
<evidence type="ECO:0000256" key="1">
    <source>
        <dbReference type="ARBA" id="ARBA00023002"/>
    </source>
</evidence>
<dbReference type="GO" id="GO:0016706">
    <property type="term" value="F:2-oxoglutarate-dependent dioxygenase activity"/>
    <property type="evidence" value="ECO:0007669"/>
    <property type="project" value="UniProtKB-ARBA"/>
</dbReference>
<organism evidence="3 4">
    <name type="scientific">Candidatus Endobugula sertula</name>
    <name type="common">Bugula neritina bacterial symbiont</name>
    <dbReference type="NCBI Taxonomy" id="62101"/>
    <lineage>
        <taxon>Bacteria</taxon>
        <taxon>Pseudomonadati</taxon>
        <taxon>Pseudomonadota</taxon>
        <taxon>Gammaproteobacteria</taxon>
        <taxon>Cellvibrionales</taxon>
        <taxon>Cellvibrionaceae</taxon>
        <taxon>Candidatus Endobugula</taxon>
    </lineage>
</organism>
<dbReference type="Pfam" id="PF02668">
    <property type="entry name" value="TauD"/>
    <property type="match status" value="1"/>
</dbReference>
<dbReference type="EMBL" id="MDLC01000060">
    <property type="protein sequence ID" value="ODS22651.1"/>
    <property type="molecule type" value="Genomic_DNA"/>
</dbReference>
<gene>
    <name evidence="3" type="ORF">AB835_13000</name>
</gene>
<dbReference type="InterPro" id="IPR042098">
    <property type="entry name" value="TauD-like_sf"/>
</dbReference>
<evidence type="ECO:0000313" key="4">
    <source>
        <dbReference type="Proteomes" id="UP000242502"/>
    </source>
</evidence>
<evidence type="ECO:0000259" key="2">
    <source>
        <dbReference type="Pfam" id="PF02668"/>
    </source>
</evidence>
<name>A0A1D2QM44_9GAMM</name>
<dbReference type="SUPFAM" id="SSF51197">
    <property type="entry name" value="Clavaminate synthase-like"/>
    <property type="match status" value="1"/>
</dbReference>
<dbReference type="STRING" id="62101.AB835_13000"/>
<dbReference type="Gene3D" id="3.60.130.10">
    <property type="entry name" value="Clavaminate synthase-like"/>
    <property type="match status" value="1"/>
</dbReference>
<sequence>MHKFIGLHPVVYYGENDGQLIRNVVPHQDSVDDISSHGSKKTFGPHVDNPDLPLFNNYVRPSVTSPDKLSLFCVRQDPNVPTGLILLDDVLSRLDHHTIEVLMMPIFKIKRPDSFTTGNKNNVIEQKPILEKDNYGNYVSRFDAHRVFSDYDVGNSAIEAFTKVSLCDDVINSFYMKPGDFLLFKNKRVLHSRRGFTPRFDGKDRWLIRVFGLYKQPHKSVLLCNEDTTHLQYRFKRFHRTSSLRLSTIAFK</sequence>
<feature type="domain" description="TauD/TfdA-like" evidence="2">
    <location>
        <begin position="152"/>
        <end position="210"/>
    </location>
</feature>
<accession>A0A1D2QM44</accession>
<dbReference type="Proteomes" id="UP000242502">
    <property type="component" value="Unassembled WGS sequence"/>
</dbReference>